<evidence type="ECO:0000259" key="3">
    <source>
        <dbReference type="Pfam" id="PF00561"/>
    </source>
</evidence>
<reference evidence="4 5" key="1">
    <citation type="submission" date="2022-03" db="EMBL/GenBank/DDBJ databases">
        <title>Hymenobactersp. isolated from the air.</title>
        <authorList>
            <person name="Won M."/>
            <person name="Kwon S.-W."/>
        </authorList>
    </citation>
    <scope>NUCLEOTIDE SEQUENCE [LARGE SCALE GENOMIC DNA]</scope>
    <source>
        <strain evidence="4 5">KACC 21982</strain>
    </source>
</reference>
<dbReference type="PRINTS" id="PR00111">
    <property type="entry name" value="ABHYDROLASE"/>
</dbReference>
<evidence type="ECO:0000256" key="2">
    <source>
        <dbReference type="SAM" id="MobiDB-lite"/>
    </source>
</evidence>
<dbReference type="Pfam" id="PF00561">
    <property type="entry name" value="Abhydrolase_1"/>
    <property type="match status" value="1"/>
</dbReference>
<evidence type="ECO:0000313" key="5">
    <source>
        <dbReference type="Proteomes" id="UP000831113"/>
    </source>
</evidence>
<keyword evidence="4" id="KW-0378">Hydrolase</keyword>
<dbReference type="InterPro" id="IPR000073">
    <property type="entry name" value="AB_hydrolase_1"/>
</dbReference>
<sequence length="296" mass="32281">MSSSMKVPRHLADTSSLNDTGNQQRHAVLKRHNVQIIGADKPPMILCNGFGCNQHIWRHMLPALAADYQLIVFDHVGSGDSDISAYKPDKYATLNGYAQDVVEICEVLGLQQAVIVGHSVGSMIALLAASQAPTHFSKLVLVAPSPCYVNDGDYYGGFEREDVEQLLALMETDYDSWANLFAQLLMGPCNMASLSQEMAGYFCQTNTTVAKQFARVAFLADNRAEVPHLQLPTLLLQCSQDVAAPAEVGAYLHQQLPQSTLVTLQAMGHCPHLSAPLETLEAMQHYLQQPTSALAN</sequence>
<organism evidence="4 5">
    <name type="scientific">Hymenobacter tibetensis</name>
    <dbReference type="NCBI Taxonomy" id="497967"/>
    <lineage>
        <taxon>Bacteria</taxon>
        <taxon>Pseudomonadati</taxon>
        <taxon>Bacteroidota</taxon>
        <taxon>Cytophagia</taxon>
        <taxon>Cytophagales</taxon>
        <taxon>Hymenobacteraceae</taxon>
        <taxon>Hymenobacter</taxon>
    </lineage>
</organism>
<proteinExistence type="inferred from homology"/>
<evidence type="ECO:0000256" key="1">
    <source>
        <dbReference type="ARBA" id="ARBA00008645"/>
    </source>
</evidence>
<feature type="domain" description="AB hydrolase-1" evidence="3">
    <location>
        <begin position="42"/>
        <end position="275"/>
    </location>
</feature>
<dbReference type="Gene3D" id="3.40.50.1820">
    <property type="entry name" value="alpha/beta hydrolase"/>
    <property type="match status" value="1"/>
</dbReference>
<name>A0ABY4D1K8_9BACT</name>
<dbReference type="Proteomes" id="UP000831113">
    <property type="component" value="Chromosome"/>
</dbReference>
<dbReference type="GO" id="GO:0016787">
    <property type="term" value="F:hydrolase activity"/>
    <property type="evidence" value="ECO:0007669"/>
    <property type="project" value="UniProtKB-KW"/>
</dbReference>
<accession>A0ABY4D1K8</accession>
<dbReference type="RefSeq" id="WP_243801289.1">
    <property type="nucleotide sequence ID" value="NZ_CP094669.1"/>
</dbReference>
<protein>
    <submittedName>
        <fullName evidence="4">Alpha/beta hydrolase</fullName>
    </submittedName>
</protein>
<feature type="region of interest" description="Disordered" evidence="2">
    <location>
        <begin position="1"/>
        <end position="23"/>
    </location>
</feature>
<dbReference type="SUPFAM" id="SSF53474">
    <property type="entry name" value="alpha/beta-Hydrolases"/>
    <property type="match status" value="1"/>
</dbReference>
<dbReference type="EMBL" id="CP094669">
    <property type="protein sequence ID" value="UOG76405.1"/>
    <property type="molecule type" value="Genomic_DNA"/>
</dbReference>
<evidence type="ECO:0000313" key="4">
    <source>
        <dbReference type="EMBL" id="UOG76405.1"/>
    </source>
</evidence>
<gene>
    <name evidence="4" type="ORF">MTX78_07335</name>
</gene>
<comment type="similarity">
    <text evidence="1">Belongs to the AB hydrolase superfamily.</text>
</comment>
<dbReference type="PANTHER" id="PTHR43039">
    <property type="entry name" value="ESTERASE-RELATED"/>
    <property type="match status" value="1"/>
</dbReference>
<feature type="compositionally biased region" description="Polar residues" evidence="2">
    <location>
        <begin position="13"/>
        <end position="23"/>
    </location>
</feature>
<keyword evidence="5" id="KW-1185">Reference proteome</keyword>
<dbReference type="InterPro" id="IPR029058">
    <property type="entry name" value="AB_hydrolase_fold"/>
</dbReference>